<dbReference type="Proteomes" id="UP001179121">
    <property type="component" value="Chromosome"/>
</dbReference>
<feature type="region of interest" description="Disordered" evidence="1">
    <location>
        <begin position="1"/>
        <end position="29"/>
    </location>
</feature>
<name>A0AA86MXQ2_9BACT</name>
<dbReference type="RefSeq" id="WP_289267954.1">
    <property type="nucleotide sequence ID" value="NZ_OX365700.1"/>
</dbReference>
<accession>A0AA86MXQ2</accession>
<evidence type="ECO:0000256" key="1">
    <source>
        <dbReference type="SAM" id="MobiDB-lite"/>
    </source>
</evidence>
<dbReference type="EMBL" id="OX365700">
    <property type="protein sequence ID" value="CAI4030989.1"/>
    <property type="molecule type" value="Genomic_DNA"/>
</dbReference>
<proteinExistence type="predicted"/>
<dbReference type="AlphaFoldDB" id="A0AA86MXQ2"/>
<feature type="compositionally biased region" description="Basic and acidic residues" evidence="1">
    <location>
        <begin position="1"/>
        <end position="18"/>
    </location>
</feature>
<protein>
    <submittedName>
        <fullName evidence="2">Uncharacterized protein</fullName>
    </submittedName>
</protein>
<gene>
    <name evidence="2" type="ORF">DNFV4_01421</name>
</gene>
<evidence type="ECO:0000313" key="3">
    <source>
        <dbReference type="Proteomes" id="UP001179121"/>
    </source>
</evidence>
<evidence type="ECO:0000313" key="2">
    <source>
        <dbReference type="EMBL" id="CAI4030989.1"/>
    </source>
</evidence>
<sequence length="84" mass="9241">MMPSMMERDASRNSDKVTGRTSQPPRALTYDESKAAEAAFRGDPFNPSWSASAQKIYDGILAAMGKRELEQVHESEFQAECIGG</sequence>
<dbReference type="KEGG" id="nti:DNFV4_01421"/>
<reference evidence="2" key="1">
    <citation type="submission" date="2022-10" db="EMBL/GenBank/DDBJ databases">
        <authorList>
            <person name="Koch H."/>
        </authorList>
    </citation>
    <scope>NUCLEOTIDE SEQUENCE</scope>
    <source>
        <strain evidence="2">DNF</strain>
    </source>
</reference>
<organism evidence="2 3">
    <name type="scientific">Nitrospira tepida</name>
    <dbReference type="NCBI Taxonomy" id="2973512"/>
    <lineage>
        <taxon>Bacteria</taxon>
        <taxon>Pseudomonadati</taxon>
        <taxon>Nitrospirota</taxon>
        <taxon>Nitrospiria</taxon>
        <taxon>Nitrospirales</taxon>
        <taxon>Nitrospiraceae</taxon>
        <taxon>Nitrospira</taxon>
    </lineage>
</organism>
<keyword evidence="3" id="KW-1185">Reference proteome</keyword>